<reference evidence="3 4" key="1">
    <citation type="journal article" date="2014" name="PLoS Genet.">
        <title>Phylogenetically driven sequencing of extremely halophilic archaea reveals strategies for static and dynamic osmo-response.</title>
        <authorList>
            <person name="Becker E.A."/>
            <person name="Seitzer P.M."/>
            <person name="Tritt A."/>
            <person name="Larsen D."/>
            <person name="Krusor M."/>
            <person name="Yao A.I."/>
            <person name="Wu D."/>
            <person name="Madern D."/>
            <person name="Eisen J.A."/>
            <person name="Darling A.E."/>
            <person name="Facciotti M.T."/>
        </authorList>
    </citation>
    <scope>NUCLEOTIDE SEQUENCE [LARGE SCALE GENOMIC DNA]</scope>
    <source>
        <strain evidence="3 4">DSM 10524</strain>
    </source>
</reference>
<proteinExistence type="predicted"/>
<evidence type="ECO:0000313" key="4">
    <source>
        <dbReference type="Proteomes" id="UP000011688"/>
    </source>
</evidence>
<dbReference type="InterPro" id="IPR036388">
    <property type="entry name" value="WH-like_DNA-bd_sf"/>
</dbReference>
<evidence type="ECO:0000313" key="3">
    <source>
        <dbReference type="EMBL" id="ELY57102.1"/>
    </source>
</evidence>
<protein>
    <recommendedName>
        <fullName evidence="5">ArsR family transcriptional regulator</fullName>
    </recommendedName>
</protein>
<dbReference type="RefSeq" id="WP_005556263.1">
    <property type="nucleotide sequence ID" value="NZ_AOIB01000025.1"/>
</dbReference>
<dbReference type="eggNOG" id="arCOG03860">
    <property type="taxonomic scope" value="Archaea"/>
</dbReference>
<dbReference type="AlphaFoldDB" id="L9X673"/>
<dbReference type="InterPro" id="IPR055775">
    <property type="entry name" value="DUF7351"/>
</dbReference>
<evidence type="ECO:0000259" key="2">
    <source>
        <dbReference type="Pfam" id="PF24042"/>
    </source>
</evidence>
<dbReference type="Proteomes" id="UP000011688">
    <property type="component" value="Unassembled WGS sequence"/>
</dbReference>
<keyword evidence="4" id="KW-1185">Reference proteome</keyword>
<dbReference type="Pfam" id="PF24042">
    <property type="entry name" value="DUF7351"/>
    <property type="match status" value="1"/>
</dbReference>
<dbReference type="Gene3D" id="1.10.10.10">
    <property type="entry name" value="Winged helix-like DNA-binding domain superfamily/Winged helix DNA-binding domain"/>
    <property type="match status" value="1"/>
</dbReference>
<dbReference type="EMBL" id="AOIB01000025">
    <property type="protein sequence ID" value="ELY57102.1"/>
    <property type="molecule type" value="Genomic_DNA"/>
</dbReference>
<comment type="caution">
    <text evidence="3">The sequence shown here is derived from an EMBL/GenBank/DDBJ whole genome shotgun (WGS) entry which is preliminary data.</text>
</comment>
<accession>L9X673</accession>
<dbReference type="InterPro" id="IPR011991">
    <property type="entry name" value="ArsR-like_HTH"/>
</dbReference>
<gene>
    <name evidence="3" type="ORF">C491_11373</name>
</gene>
<dbReference type="Pfam" id="PF24038">
    <property type="entry name" value="DUF7347"/>
    <property type="match status" value="1"/>
</dbReference>
<dbReference type="InterPro" id="IPR036390">
    <property type="entry name" value="WH_DNA-bd_sf"/>
</dbReference>
<feature type="domain" description="DUF7351" evidence="2">
    <location>
        <begin position="114"/>
        <end position="292"/>
    </location>
</feature>
<dbReference type="InterPro" id="IPR055771">
    <property type="entry name" value="DUF7347"/>
</dbReference>
<dbReference type="SUPFAM" id="SSF46785">
    <property type="entry name" value="Winged helix' DNA-binding domain"/>
    <property type="match status" value="1"/>
</dbReference>
<organism evidence="3 4">
    <name type="scientific">Natronococcus amylolyticus DSM 10524</name>
    <dbReference type="NCBI Taxonomy" id="1227497"/>
    <lineage>
        <taxon>Archaea</taxon>
        <taxon>Methanobacteriati</taxon>
        <taxon>Methanobacteriota</taxon>
        <taxon>Stenosarchaea group</taxon>
        <taxon>Halobacteria</taxon>
        <taxon>Halobacteriales</taxon>
        <taxon>Natrialbaceae</taxon>
        <taxon>Natronococcus</taxon>
    </lineage>
</organism>
<evidence type="ECO:0008006" key="5">
    <source>
        <dbReference type="Google" id="ProtNLM"/>
    </source>
</evidence>
<dbReference type="PATRIC" id="fig|1227497.3.peg.2345"/>
<dbReference type="STRING" id="1227497.C491_11373"/>
<evidence type="ECO:0000259" key="1">
    <source>
        <dbReference type="Pfam" id="PF24038"/>
    </source>
</evidence>
<name>L9X673_9EURY</name>
<feature type="domain" description="DUF7347" evidence="1">
    <location>
        <begin position="16"/>
        <end position="96"/>
    </location>
</feature>
<dbReference type="OrthoDB" id="8482at2157"/>
<dbReference type="CDD" id="cd00090">
    <property type="entry name" value="HTH_ARSR"/>
    <property type="match status" value="1"/>
</dbReference>
<sequence length="303" mass="33898">MTSREDEVRIDEDVVDAIGALGNRTRLEILLALAEAQRERQERWLRMSFTELYDAVDVSSTSQFSYHLDRLVGPFVAETPEGYRLTDAGDRIVRTILAGLYENTRSFDETAVEGICVFCGTDSLVAAVDKSQFVVRCSSCDARVLTDLLPESQTRHRSASEIVDSVGARIWGSFTLIRDGVCPECYGPIDTDVDAHRHDGRTLYTLESTCRECWLTTHVPLEAVAVLHPAVAGFFWEHRIAVLEHPLWEFFEHIASRTVRTDVESVDPLAATVDITLDGETRRVEIDDDLIVTPVAQPDADDP</sequence>